<evidence type="ECO:0000256" key="1">
    <source>
        <dbReference type="SAM" id="Phobius"/>
    </source>
</evidence>
<dbReference type="RefSeq" id="WP_101300749.1">
    <property type="nucleotide sequence ID" value="NZ_CP025197.1"/>
</dbReference>
<keyword evidence="1" id="KW-1133">Transmembrane helix</keyword>
<dbReference type="PIRSF" id="PIRSF029895">
    <property type="entry name" value="SpoIV"/>
    <property type="match status" value="1"/>
</dbReference>
<sequence>MLLLRLWNYIKGYVIIIVEGYFLEKFVNICTKRQIYLWDIRKLKNSKISLKISIKGFKHLRPVARKTRCRVRIVEKRGLPFIVSRYKERKTFVLGLAVFVVLFYIMLSFVWTIEITGNENVETQVIIDYLDKIGIRPGILKYRINTEKVANNVVIGINQLSWVSVTVKGTKLKVNVAERTEVPEIVPKDIPCDVVAAKDGVIESLIVKDGYSLVKEGDTVKEGDVLISGSIPILNEDSFRTVHAMGEVMARTWYESRQQIHLNVKEKIKTGNTKNNVTFLFFKKTIPFFHKKVSYEEYDKEEIKKQLSIGENLVLPFGIIVERYHENRVVEGKVSIEEAKEAAIDAAYEEILSLMPEDSQIKDTRIDFFEDSNGIMYANVIIECIENIGIAKKIGGN</sequence>
<reference evidence="2 3" key="1">
    <citation type="submission" date="2017-12" db="EMBL/GenBank/DDBJ databases">
        <title>Complete genome sequence of Herbivorax saccincola GGR1, a novel Cellulosome-producing hydrolytic bacterium in a thermophilic biogas plant, established by Illumina and Nanopore MinION sequencing.</title>
        <authorList>
            <person name="Pechtl A."/>
            <person name="Ruckert C."/>
            <person name="Koeck D.E."/>
            <person name="Maus I."/>
            <person name="Winkler A."/>
            <person name="Kalinowski J."/>
            <person name="Puhler A."/>
            <person name="Schwarz W.W."/>
            <person name="Zverlov V.V."/>
            <person name="Schluter A."/>
            <person name="Liebl W."/>
        </authorList>
    </citation>
    <scope>NUCLEOTIDE SEQUENCE [LARGE SCALE GENOMIC DNA]</scope>
    <source>
        <strain evidence="3">SR1</strain>
    </source>
</reference>
<proteinExistence type="predicted"/>
<feature type="transmembrane region" description="Helical" evidence="1">
    <location>
        <begin position="92"/>
        <end position="113"/>
    </location>
</feature>
<dbReference type="EMBL" id="CP025197">
    <property type="protein sequence ID" value="AUG57420.1"/>
    <property type="molecule type" value="Genomic_DNA"/>
</dbReference>
<dbReference type="AlphaFoldDB" id="A0A2K9EPJ4"/>
<dbReference type="Pfam" id="PF06898">
    <property type="entry name" value="YqfD"/>
    <property type="match status" value="1"/>
</dbReference>
<dbReference type="NCBIfam" id="TIGR02876">
    <property type="entry name" value="spore_yqfD"/>
    <property type="match status" value="1"/>
</dbReference>
<dbReference type="KEGG" id="hsc:HVS_07525"/>
<evidence type="ECO:0000313" key="2">
    <source>
        <dbReference type="EMBL" id="AUG57420.1"/>
    </source>
</evidence>
<dbReference type="Proteomes" id="UP000233534">
    <property type="component" value="Chromosome"/>
</dbReference>
<organism evidence="2 3">
    <name type="scientific">Acetivibrio saccincola</name>
    <dbReference type="NCBI Taxonomy" id="1677857"/>
    <lineage>
        <taxon>Bacteria</taxon>
        <taxon>Bacillati</taxon>
        <taxon>Bacillota</taxon>
        <taxon>Clostridia</taxon>
        <taxon>Eubacteriales</taxon>
        <taxon>Oscillospiraceae</taxon>
        <taxon>Acetivibrio</taxon>
    </lineage>
</organism>
<protein>
    <submittedName>
        <fullName evidence="2">Stage IV sporulation protein YqfD</fullName>
    </submittedName>
</protein>
<accession>A0A2K9EPJ4</accession>
<keyword evidence="3" id="KW-1185">Reference proteome</keyword>
<gene>
    <name evidence="2" type="ORF">HVS_07525</name>
</gene>
<keyword evidence="1" id="KW-0812">Transmembrane</keyword>
<evidence type="ECO:0000313" key="3">
    <source>
        <dbReference type="Proteomes" id="UP000233534"/>
    </source>
</evidence>
<dbReference type="InterPro" id="IPR010690">
    <property type="entry name" value="YqfD"/>
</dbReference>
<name>A0A2K9EPJ4_9FIRM</name>
<keyword evidence="1" id="KW-0472">Membrane</keyword>